<dbReference type="PANTHER" id="PTHR11070">
    <property type="entry name" value="UVRD / RECB / PCRA DNA HELICASE FAMILY MEMBER"/>
    <property type="match status" value="1"/>
</dbReference>
<dbReference type="InterPro" id="IPR027417">
    <property type="entry name" value="P-loop_NTPase"/>
</dbReference>
<feature type="domain" description="UvrD-like helicase ATP-binding" evidence="6">
    <location>
        <begin position="113"/>
        <end position="165"/>
    </location>
</feature>
<comment type="caution">
    <text evidence="7">The sequence shown here is derived from an EMBL/GenBank/DDBJ whole genome shotgun (WGS) entry which is preliminary data.</text>
</comment>
<dbReference type="InterPro" id="IPR014016">
    <property type="entry name" value="UvrD-like_ATP-bd"/>
</dbReference>
<sequence>MAIELDLATITSGSVSAPAGCGKTHLIAKLIAEGTRDKPLLVLTHTNAGVAAMRGRVRRKTSGYRMSTIDGWAMRLIAMFPERSGHDGAILDLDNPRSDYPSIREAAAALLESGNLDDVLASTYSRVIVDEYQDCNEVQHRIVSRLAAVLPTVVLGDPLQSIFGFGRNPVVDWDADVLSVFPLAGELATPHRWINAGEESLGRWLLDVRKELVAGRQIDLRGIHERVSWVELDGSGNDRKNRLAAGMTAPPAKGGKVLIIADSMNKAGQYDYARQLPGAVVAEAVDMGDLVSFCASFTVDGADALAQLVSFAAQLMTNVGPDDLLKRVATLKSGREKKPPSQAETAALAFEAKPSFETAANLVEAIAATGGVRVHRPTILASFYEALRQCRANPGLQLTDAAIATRERGRLIGRPLATRTVGSTLLLKGLEAEVSVILDVDRMDASHLYVAMTRGSCRLVICSQSAQLPMG</sequence>
<evidence type="ECO:0000256" key="4">
    <source>
        <dbReference type="ARBA" id="ARBA00022840"/>
    </source>
</evidence>
<name>A0A0F5L5I1_9HYPH</name>
<evidence type="ECO:0000256" key="1">
    <source>
        <dbReference type="ARBA" id="ARBA00022741"/>
    </source>
</evidence>
<dbReference type="EMBL" id="LAJG01000025">
    <property type="protein sequence ID" value="KKB77474.1"/>
    <property type="molecule type" value="Genomic_DNA"/>
</dbReference>
<evidence type="ECO:0000256" key="5">
    <source>
        <dbReference type="ARBA" id="ARBA00034923"/>
    </source>
</evidence>
<dbReference type="RefSeq" id="WP_046143923.1">
    <property type="nucleotide sequence ID" value="NZ_LAJG01000025.1"/>
</dbReference>
<evidence type="ECO:0000313" key="7">
    <source>
        <dbReference type="EMBL" id="KKB77474.1"/>
    </source>
</evidence>
<proteinExistence type="predicted"/>
<keyword evidence="3 7" id="KW-0347">Helicase</keyword>
<gene>
    <name evidence="7" type="ORF">VW35_15115</name>
</gene>
<evidence type="ECO:0000313" key="8">
    <source>
        <dbReference type="Proteomes" id="UP000033514"/>
    </source>
</evidence>
<dbReference type="STRING" id="361041.VW35_15115"/>
<dbReference type="Gene3D" id="3.40.50.300">
    <property type="entry name" value="P-loop containing nucleotide triphosphate hydrolases"/>
    <property type="match status" value="1"/>
</dbReference>
<evidence type="ECO:0000256" key="2">
    <source>
        <dbReference type="ARBA" id="ARBA00022801"/>
    </source>
</evidence>
<keyword evidence="1" id="KW-0547">Nucleotide-binding</keyword>
<dbReference type="GO" id="GO:0016787">
    <property type="term" value="F:hydrolase activity"/>
    <property type="evidence" value="ECO:0007669"/>
    <property type="project" value="UniProtKB-KW"/>
</dbReference>
<dbReference type="SUPFAM" id="SSF52540">
    <property type="entry name" value="P-loop containing nucleoside triphosphate hydrolases"/>
    <property type="match status" value="1"/>
</dbReference>
<dbReference type="PATRIC" id="fig|361041.3.peg.2413"/>
<keyword evidence="8" id="KW-1185">Reference proteome</keyword>
<keyword evidence="4" id="KW-0067">ATP-binding</keyword>
<reference evidence="7 8" key="1">
    <citation type="submission" date="2015-03" db="EMBL/GenBank/DDBJ databases">
        <authorList>
            <person name="Hassan Y.I."/>
            <person name="Lepp D."/>
            <person name="Zhou T."/>
        </authorList>
    </citation>
    <scope>NUCLEOTIDE SEQUENCE [LARGE SCALE GENOMIC DNA]</scope>
    <source>
        <strain evidence="7 8">GH2-10</strain>
    </source>
</reference>
<protein>
    <recommendedName>
        <fullName evidence="5">DNA 3'-5' helicase II</fullName>
    </recommendedName>
</protein>
<organism evidence="7 8">
    <name type="scientific">Devosia soli</name>
    <dbReference type="NCBI Taxonomy" id="361041"/>
    <lineage>
        <taxon>Bacteria</taxon>
        <taxon>Pseudomonadati</taxon>
        <taxon>Pseudomonadota</taxon>
        <taxon>Alphaproteobacteria</taxon>
        <taxon>Hyphomicrobiales</taxon>
        <taxon>Devosiaceae</taxon>
        <taxon>Devosia</taxon>
    </lineage>
</organism>
<dbReference type="PANTHER" id="PTHR11070:SF2">
    <property type="entry name" value="ATP-DEPENDENT DNA HELICASE SRS2"/>
    <property type="match status" value="1"/>
</dbReference>
<dbReference type="Proteomes" id="UP000033514">
    <property type="component" value="Unassembled WGS sequence"/>
</dbReference>
<dbReference type="GO" id="GO:0000725">
    <property type="term" value="P:recombinational repair"/>
    <property type="evidence" value="ECO:0007669"/>
    <property type="project" value="TreeGrafter"/>
</dbReference>
<dbReference type="GO" id="GO:0003677">
    <property type="term" value="F:DNA binding"/>
    <property type="evidence" value="ECO:0007669"/>
    <property type="project" value="InterPro"/>
</dbReference>
<accession>A0A0F5L5I1</accession>
<evidence type="ECO:0000259" key="6">
    <source>
        <dbReference type="Pfam" id="PF00580"/>
    </source>
</evidence>
<dbReference type="Pfam" id="PF00580">
    <property type="entry name" value="UvrD-helicase"/>
    <property type="match status" value="2"/>
</dbReference>
<dbReference type="InterPro" id="IPR000212">
    <property type="entry name" value="DNA_helicase_UvrD/REP"/>
</dbReference>
<dbReference type="AlphaFoldDB" id="A0A0F5L5I1"/>
<keyword evidence="2" id="KW-0378">Hydrolase</keyword>
<evidence type="ECO:0000256" key="3">
    <source>
        <dbReference type="ARBA" id="ARBA00022806"/>
    </source>
</evidence>
<dbReference type="GO" id="GO:0043138">
    <property type="term" value="F:3'-5' DNA helicase activity"/>
    <property type="evidence" value="ECO:0007669"/>
    <property type="project" value="TreeGrafter"/>
</dbReference>
<feature type="domain" description="UvrD-like helicase ATP-binding" evidence="6">
    <location>
        <begin position="15"/>
        <end position="85"/>
    </location>
</feature>
<dbReference type="GO" id="GO:0005524">
    <property type="term" value="F:ATP binding"/>
    <property type="evidence" value="ECO:0007669"/>
    <property type="project" value="UniProtKB-KW"/>
</dbReference>